<dbReference type="AlphaFoldDB" id="A0A4Z1BWM7"/>
<gene>
    <name evidence="1" type="ORF">E4L95_23335</name>
</gene>
<dbReference type="Pfam" id="PF06823">
    <property type="entry name" value="DUF1236"/>
    <property type="match status" value="1"/>
</dbReference>
<comment type="caution">
    <text evidence="1">The sequence shown here is derived from an EMBL/GenBank/DDBJ whole genome shotgun (WGS) entry which is preliminary data.</text>
</comment>
<accession>A0A4Z1BWM7</accession>
<dbReference type="Proteomes" id="UP000297972">
    <property type="component" value="Unassembled WGS sequence"/>
</dbReference>
<evidence type="ECO:0000313" key="2">
    <source>
        <dbReference type="Proteomes" id="UP000297972"/>
    </source>
</evidence>
<sequence length="100" mass="10317">SGAAMGALIAGPVGALAGAAIGSVAGAEANAEPTTEVTTYVTSNTVEPVYLDGEVVIGAGVPDEVTLYEVPEQPAYRYAQINGQTVLINPENRTVMYIYR</sequence>
<dbReference type="RefSeq" id="WP_135819519.1">
    <property type="nucleotide sequence ID" value="NZ_SRPG01000605.1"/>
</dbReference>
<dbReference type="OrthoDB" id="102964at2"/>
<dbReference type="EMBL" id="SRPG01000605">
    <property type="protein sequence ID" value="TGN35726.1"/>
    <property type="molecule type" value="Genomic_DNA"/>
</dbReference>
<organism evidence="1 2">
    <name type="scientific">Paracoccus liaowanqingii</name>
    <dbReference type="NCBI Taxonomy" id="2560053"/>
    <lineage>
        <taxon>Bacteria</taxon>
        <taxon>Pseudomonadati</taxon>
        <taxon>Pseudomonadota</taxon>
        <taxon>Alphaproteobacteria</taxon>
        <taxon>Rhodobacterales</taxon>
        <taxon>Paracoccaceae</taxon>
        <taxon>Paracoccus</taxon>
    </lineage>
</organism>
<evidence type="ECO:0000313" key="1">
    <source>
        <dbReference type="EMBL" id="TGN35726.1"/>
    </source>
</evidence>
<name>A0A4Z1BWM7_9RHOB</name>
<dbReference type="InterPro" id="IPR009642">
    <property type="entry name" value="DUF1236"/>
</dbReference>
<keyword evidence="2" id="KW-1185">Reference proteome</keyword>
<protein>
    <submittedName>
        <fullName evidence="1">DUF1236 domain-containing protein</fullName>
    </submittedName>
</protein>
<proteinExistence type="predicted"/>
<feature type="non-terminal residue" evidence="1">
    <location>
        <position position="1"/>
    </location>
</feature>
<reference evidence="1 2" key="1">
    <citation type="submission" date="2019-03" db="EMBL/GenBank/DDBJ databases">
        <authorList>
            <person name="Li J."/>
        </authorList>
    </citation>
    <scope>NUCLEOTIDE SEQUENCE [LARGE SCALE GENOMIC DNA]</scope>
    <source>
        <strain evidence="1 2">3058</strain>
    </source>
</reference>